<feature type="compositionally biased region" description="Low complexity" evidence="1">
    <location>
        <begin position="110"/>
        <end position="134"/>
    </location>
</feature>
<evidence type="ECO:0000313" key="4">
    <source>
        <dbReference type="Proteomes" id="UP001164746"/>
    </source>
</evidence>
<keyword evidence="4" id="KW-1185">Reference proteome</keyword>
<name>A0ABY7FGS0_MYAAR</name>
<keyword evidence="2" id="KW-0732">Signal</keyword>
<dbReference type="EMBL" id="CP111023">
    <property type="protein sequence ID" value="WAR21380.1"/>
    <property type="molecule type" value="Genomic_DNA"/>
</dbReference>
<dbReference type="Proteomes" id="UP001164746">
    <property type="component" value="Chromosome 12"/>
</dbReference>
<reference evidence="3" key="1">
    <citation type="submission" date="2022-11" db="EMBL/GenBank/DDBJ databases">
        <title>Centuries of genome instability and evolution in soft-shell clam transmissible cancer (bioRxiv).</title>
        <authorList>
            <person name="Hart S.F.M."/>
            <person name="Yonemitsu M.A."/>
            <person name="Giersch R.M."/>
            <person name="Beal B.F."/>
            <person name="Arriagada G."/>
            <person name="Davis B.W."/>
            <person name="Ostrander E.A."/>
            <person name="Goff S.P."/>
            <person name="Metzger M.J."/>
        </authorList>
    </citation>
    <scope>NUCLEOTIDE SEQUENCE</scope>
    <source>
        <strain evidence="3">MELC-2E11</strain>
        <tissue evidence="3">Siphon/mantle</tissue>
    </source>
</reference>
<accession>A0ABY7FGS0</accession>
<feature type="chain" id="PRO_5045740418" evidence="2">
    <location>
        <begin position="19"/>
        <end position="178"/>
    </location>
</feature>
<sequence length="178" mass="20261">MRRLLFMCMVTICSLTNSYSTGHTDSLERLTEIIARQYHKRQRPETDNVEAGGLTPGLADSEAVMVDSESDNQYERNLARMKDALMKEKQWRRMSLQGRWINEDGGFRGTSTTPKKLSTTSPTTTTISTTTPTTTTTTSNFIDRWCLSPGLAKRRALWGKLTKGNWWRTCNGLWSRSI</sequence>
<evidence type="ECO:0000256" key="2">
    <source>
        <dbReference type="SAM" id="SignalP"/>
    </source>
</evidence>
<organism evidence="3 4">
    <name type="scientific">Mya arenaria</name>
    <name type="common">Soft-shell clam</name>
    <dbReference type="NCBI Taxonomy" id="6604"/>
    <lineage>
        <taxon>Eukaryota</taxon>
        <taxon>Metazoa</taxon>
        <taxon>Spiralia</taxon>
        <taxon>Lophotrochozoa</taxon>
        <taxon>Mollusca</taxon>
        <taxon>Bivalvia</taxon>
        <taxon>Autobranchia</taxon>
        <taxon>Heteroconchia</taxon>
        <taxon>Euheterodonta</taxon>
        <taxon>Imparidentia</taxon>
        <taxon>Neoheterodontei</taxon>
        <taxon>Myida</taxon>
        <taxon>Myoidea</taxon>
        <taxon>Myidae</taxon>
        <taxon>Mya</taxon>
    </lineage>
</organism>
<evidence type="ECO:0000313" key="3">
    <source>
        <dbReference type="EMBL" id="WAR21380.1"/>
    </source>
</evidence>
<feature type="signal peptide" evidence="2">
    <location>
        <begin position="1"/>
        <end position="18"/>
    </location>
</feature>
<feature type="region of interest" description="Disordered" evidence="1">
    <location>
        <begin position="103"/>
        <end position="134"/>
    </location>
</feature>
<proteinExistence type="predicted"/>
<protein>
    <submittedName>
        <fullName evidence="3">Uncharacterized protein</fullName>
    </submittedName>
</protein>
<gene>
    <name evidence="3" type="ORF">MAR_015354</name>
</gene>
<evidence type="ECO:0000256" key="1">
    <source>
        <dbReference type="SAM" id="MobiDB-lite"/>
    </source>
</evidence>